<protein>
    <recommendedName>
        <fullName evidence="1">VOC domain-containing protein</fullName>
    </recommendedName>
</protein>
<accession>A0A3B0YWB2</accession>
<evidence type="ECO:0000259" key="1">
    <source>
        <dbReference type="PROSITE" id="PS51819"/>
    </source>
</evidence>
<evidence type="ECO:0000313" key="2">
    <source>
        <dbReference type="EMBL" id="VAW85325.1"/>
    </source>
</evidence>
<dbReference type="AlphaFoldDB" id="A0A3B0YWB2"/>
<dbReference type="Gene3D" id="3.30.720.120">
    <property type="match status" value="1"/>
</dbReference>
<dbReference type="PROSITE" id="PS51819">
    <property type="entry name" value="VOC"/>
    <property type="match status" value="1"/>
</dbReference>
<dbReference type="EMBL" id="UOFO01000068">
    <property type="protein sequence ID" value="VAW85325.1"/>
    <property type="molecule type" value="Genomic_DNA"/>
</dbReference>
<dbReference type="SUPFAM" id="SSF54593">
    <property type="entry name" value="Glyoxalase/Bleomycin resistance protein/Dihydroxybiphenyl dioxygenase"/>
    <property type="match status" value="1"/>
</dbReference>
<dbReference type="InterPro" id="IPR029068">
    <property type="entry name" value="Glyas_Bleomycin-R_OHBP_Dase"/>
</dbReference>
<feature type="domain" description="VOC" evidence="1">
    <location>
        <begin position="2"/>
        <end position="121"/>
    </location>
</feature>
<organism evidence="2">
    <name type="scientific">hydrothermal vent metagenome</name>
    <dbReference type="NCBI Taxonomy" id="652676"/>
    <lineage>
        <taxon>unclassified sequences</taxon>
        <taxon>metagenomes</taxon>
        <taxon>ecological metagenomes</taxon>
    </lineage>
</organism>
<dbReference type="InterPro" id="IPR004360">
    <property type="entry name" value="Glyas_Fos-R_dOase_dom"/>
</dbReference>
<dbReference type="InterPro" id="IPR037523">
    <property type="entry name" value="VOC_core"/>
</dbReference>
<reference evidence="2" key="1">
    <citation type="submission" date="2018-06" db="EMBL/GenBank/DDBJ databases">
        <authorList>
            <person name="Zhirakovskaya E."/>
        </authorList>
    </citation>
    <scope>NUCLEOTIDE SEQUENCE</scope>
</reference>
<proteinExistence type="predicted"/>
<dbReference type="Pfam" id="PF00903">
    <property type="entry name" value="Glyoxalase"/>
    <property type="match status" value="1"/>
</dbReference>
<gene>
    <name evidence="2" type="ORF">MNBD_GAMMA16-325</name>
</gene>
<dbReference type="Gene3D" id="3.30.720.110">
    <property type="match status" value="1"/>
</dbReference>
<sequence length="135" mass="15650">MRSLFPDICTANLIESKDFYVSLFNFSVAFEIDWYIQLQSPQDEHLQIAFVAQENSSVPLAYQQKPQGVVITIEVEDVDAIHETAKKLNMKFVQKLRDEDWGQRHFMLADPNNLLVDVVQMIEPKPEFLKQHGLV</sequence>
<name>A0A3B0YWB2_9ZZZZ</name>